<dbReference type="NCBIfam" id="TIGR00979">
    <property type="entry name" value="fumC_II"/>
    <property type="match status" value="1"/>
</dbReference>
<dbReference type="FunFam" id="1.20.200.10:FF:000001">
    <property type="entry name" value="Fumarate hydratase, mitochondrial"/>
    <property type="match status" value="1"/>
</dbReference>
<dbReference type="InterPro" id="IPR000362">
    <property type="entry name" value="Fumarate_lyase_fam"/>
</dbReference>
<dbReference type="FunFam" id="1.10.40.30:FF:000002">
    <property type="entry name" value="Fumarate hydratase class II"/>
    <property type="match status" value="1"/>
</dbReference>
<dbReference type="EMBL" id="ASGP02000002">
    <property type="protein sequence ID" value="KAH9520744.1"/>
    <property type="molecule type" value="Genomic_DNA"/>
</dbReference>
<dbReference type="PRINTS" id="PR00149">
    <property type="entry name" value="FUMRATELYASE"/>
</dbReference>
<keyword evidence="7" id="KW-1185">Reference proteome</keyword>
<name>A0A922I1X8_DERFA</name>
<dbReference type="PANTHER" id="PTHR11444:SF1">
    <property type="entry name" value="FUMARATE HYDRATASE, MITOCHONDRIAL"/>
    <property type="match status" value="1"/>
</dbReference>
<dbReference type="GO" id="GO:0004333">
    <property type="term" value="F:fumarate hydratase activity"/>
    <property type="evidence" value="ECO:0007669"/>
    <property type="project" value="UniProtKB-EC"/>
</dbReference>
<dbReference type="InterPro" id="IPR005677">
    <property type="entry name" value="Fum_hydII"/>
</dbReference>
<comment type="similarity">
    <text evidence="1">Belongs to the class-II fumarase/aspartase family. Fumarase subfamily.</text>
</comment>
<comment type="caution">
    <text evidence="6">The sequence shown here is derived from an EMBL/GenBank/DDBJ whole genome shotgun (WGS) entry which is preliminary data.</text>
</comment>
<reference evidence="6" key="1">
    <citation type="submission" date="2013-05" db="EMBL/GenBank/DDBJ databases">
        <authorList>
            <person name="Yim A.K.Y."/>
            <person name="Chan T.F."/>
            <person name="Ji K.M."/>
            <person name="Liu X.Y."/>
            <person name="Zhou J.W."/>
            <person name="Li R.Q."/>
            <person name="Yang K.Y."/>
            <person name="Li J."/>
            <person name="Li M."/>
            <person name="Law P.T.W."/>
            <person name="Wu Y.L."/>
            <person name="Cai Z.L."/>
            <person name="Qin H."/>
            <person name="Bao Y."/>
            <person name="Leung R.K.K."/>
            <person name="Ng P.K.S."/>
            <person name="Zou J."/>
            <person name="Zhong X.J."/>
            <person name="Ran P.X."/>
            <person name="Zhong N.S."/>
            <person name="Liu Z.G."/>
            <person name="Tsui S.K.W."/>
        </authorList>
    </citation>
    <scope>NUCLEOTIDE SEQUENCE</scope>
    <source>
        <strain evidence="6">Derf</strain>
        <tissue evidence="6">Whole organism</tissue>
    </source>
</reference>
<dbReference type="InterPro" id="IPR022761">
    <property type="entry name" value="Fumarate_lyase_N"/>
</dbReference>
<dbReference type="FunFam" id="1.10.275.10:FF:000001">
    <property type="entry name" value="Fumarate hydratase, mitochondrial"/>
    <property type="match status" value="1"/>
</dbReference>
<dbReference type="Pfam" id="PF10415">
    <property type="entry name" value="FumaraseC_C"/>
    <property type="match status" value="1"/>
</dbReference>
<evidence type="ECO:0000256" key="3">
    <source>
        <dbReference type="ARBA" id="ARBA00023239"/>
    </source>
</evidence>
<evidence type="ECO:0000259" key="5">
    <source>
        <dbReference type="Pfam" id="PF10415"/>
    </source>
</evidence>
<reference evidence="6" key="2">
    <citation type="journal article" date="2022" name="Res Sq">
        <title>Comparative Genomics Reveals Insights into the Divergent Evolution of Astigmatic Mites and Household Pest Adaptations.</title>
        <authorList>
            <person name="Xiong Q."/>
            <person name="Wan A.T.-Y."/>
            <person name="Liu X.-Y."/>
            <person name="Fung C.S.-H."/>
            <person name="Xiao X."/>
            <person name="Malainual N."/>
            <person name="Hou J."/>
            <person name="Wang L."/>
            <person name="Wang M."/>
            <person name="Yang K."/>
            <person name="Cui Y."/>
            <person name="Leung E."/>
            <person name="Nong W."/>
            <person name="Shin S.-K."/>
            <person name="Au S."/>
            <person name="Jeong K.Y."/>
            <person name="Chew F.T."/>
            <person name="Hui J."/>
            <person name="Leung T.F."/>
            <person name="Tungtrongchitr A."/>
            <person name="Zhong N."/>
            <person name="Liu Z."/>
            <person name="Tsui S."/>
        </authorList>
    </citation>
    <scope>NUCLEOTIDE SEQUENCE</scope>
    <source>
        <strain evidence="6">Derf</strain>
        <tissue evidence="6">Whole organism</tissue>
    </source>
</reference>
<dbReference type="GO" id="GO:0006106">
    <property type="term" value="P:fumarate metabolic process"/>
    <property type="evidence" value="ECO:0007669"/>
    <property type="project" value="InterPro"/>
</dbReference>
<proteinExistence type="inferred from homology"/>
<dbReference type="HAMAP" id="MF_00743">
    <property type="entry name" value="FumaraseC"/>
    <property type="match status" value="1"/>
</dbReference>
<dbReference type="InterPro" id="IPR020557">
    <property type="entry name" value="Fumarate_lyase_CS"/>
</dbReference>
<dbReference type="CDD" id="cd01362">
    <property type="entry name" value="Fumarase_classII"/>
    <property type="match status" value="1"/>
</dbReference>
<evidence type="ECO:0000313" key="6">
    <source>
        <dbReference type="EMBL" id="KAH9520744.1"/>
    </source>
</evidence>
<sequence>MFHRSSSICHSLSLIAVRTANKIERQQLQHQIRKYSAYNKIFAFHREKRLEQIDQLQTRKMSDYREEKDTMGIVRVPADRLYGAQTQRSRDNFRIGAGQNWDVEQMPKQIIHAFAVLKKACARVNQSYGELDEKLAKAIQQACDDVIDERLSIKDEFPLVIWQTGSGTQSNMNCNEVIANRASEILGGKRGAERLVHPNDHVNKSQSSNDTYPTAMHIAAAVEVNKVLLPALEKLHQSLMAKQNEFAKIIKIGRTHLQDATPLTLGQEFSGYSAQVQFGIDRVKAALEPRVYYLAIGGTAVGTGLNTRESWDRDVCKQISEITGLNFRPAPNKFEALASHDAMVELSGSLNVLACSLNKIANDIRLLASGPRSGIGELLLPELEPGSSIMPGKVNPTQCEAMTMVCAQVQGNHVATTIGGTQGHFELNVFKPMMAANVLRSSRLLADASVSFTKNCVDGIQANEKRIEQLMRDSLMLVTALNPHIGYDNAAKIAKTAHKEGGNLKDTAIKLGLLTAEQFDQWVRPENMIGPKK</sequence>
<feature type="domain" description="Fumarate lyase N-terminal" evidence="4">
    <location>
        <begin position="74"/>
        <end position="411"/>
    </location>
</feature>
<dbReference type="EC" id="4.2.1.2" evidence="2"/>
<dbReference type="GO" id="GO:0006099">
    <property type="term" value="P:tricarboxylic acid cycle"/>
    <property type="evidence" value="ECO:0007669"/>
    <property type="project" value="InterPro"/>
</dbReference>
<dbReference type="Proteomes" id="UP000790347">
    <property type="component" value="Unassembled WGS sequence"/>
</dbReference>
<gene>
    <name evidence="6" type="ORF">DERF_004434</name>
</gene>
<dbReference type="SUPFAM" id="SSF48557">
    <property type="entry name" value="L-aspartase-like"/>
    <property type="match status" value="1"/>
</dbReference>
<dbReference type="GO" id="GO:0006108">
    <property type="term" value="P:malate metabolic process"/>
    <property type="evidence" value="ECO:0007669"/>
    <property type="project" value="TreeGrafter"/>
</dbReference>
<accession>A0A922I1X8</accession>
<evidence type="ECO:0000259" key="4">
    <source>
        <dbReference type="Pfam" id="PF00206"/>
    </source>
</evidence>
<evidence type="ECO:0000256" key="2">
    <source>
        <dbReference type="ARBA" id="ARBA00012921"/>
    </source>
</evidence>
<dbReference type="PANTHER" id="PTHR11444">
    <property type="entry name" value="ASPARTATEAMMONIA/ARGININOSUCCINATE/ADENYLOSUCCINATE LYASE"/>
    <property type="match status" value="1"/>
</dbReference>
<dbReference type="InterPro" id="IPR018951">
    <property type="entry name" value="Fumarase_C_C"/>
</dbReference>
<organism evidence="6 7">
    <name type="scientific">Dermatophagoides farinae</name>
    <name type="common">American house dust mite</name>
    <dbReference type="NCBI Taxonomy" id="6954"/>
    <lineage>
        <taxon>Eukaryota</taxon>
        <taxon>Metazoa</taxon>
        <taxon>Ecdysozoa</taxon>
        <taxon>Arthropoda</taxon>
        <taxon>Chelicerata</taxon>
        <taxon>Arachnida</taxon>
        <taxon>Acari</taxon>
        <taxon>Acariformes</taxon>
        <taxon>Sarcoptiformes</taxon>
        <taxon>Astigmata</taxon>
        <taxon>Psoroptidia</taxon>
        <taxon>Analgoidea</taxon>
        <taxon>Pyroglyphidae</taxon>
        <taxon>Dermatophagoidinae</taxon>
        <taxon>Dermatophagoides</taxon>
    </lineage>
</organism>
<evidence type="ECO:0000256" key="1">
    <source>
        <dbReference type="ARBA" id="ARBA00009084"/>
    </source>
</evidence>
<feature type="domain" description="Fumarase C C-terminal" evidence="5">
    <location>
        <begin position="477"/>
        <end position="529"/>
    </location>
</feature>
<dbReference type="Pfam" id="PF00206">
    <property type="entry name" value="Lyase_1"/>
    <property type="match status" value="1"/>
</dbReference>
<dbReference type="GO" id="GO:0005739">
    <property type="term" value="C:mitochondrion"/>
    <property type="evidence" value="ECO:0007669"/>
    <property type="project" value="TreeGrafter"/>
</dbReference>
<dbReference type="Gene3D" id="1.20.200.10">
    <property type="entry name" value="Fumarase/aspartase (Central domain)"/>
    <property type="match status" value="1"/>
</dbReference>
<keyword evidence="3" id="KW-0456">Lyase</keyword>
<dbReference type="InterPro" id="IPR008948">
    <property type="entry name" value="L-Aspartase-like"/>
</dbReference>
<evidence type="ECO:0000313" key="7">
    <source>
        <dbReference type="Proteomes" id="UP000790347"/>
    </source>
</evidence>
<dbReference type="AlphaFoldDB" id="A0A922I1X8"/>
<dbReference type="Gene3D" id="1.10.40.30">
    <property type="entry name" value="Fumarase/aspartase (C-terminal domain)"/>
    <property type="match status" value="1"/>
</dbReference>
<dbReference type="InterPro" id="IPR024083">
    <property type="entry name" value="Fumarase/histidase_N"/>
</dbReference>
<dbReference type="NCBIfam" id="NF008909">
    <property type="entry name" value="PRK12273.1"/>
    <property type="match status" value="1"/>
</dbReference>
<dbReference type="PROSITE" id="PS00163">
    <property type="entry name" value="FUMARATE_LYASES"/>
    <property type="match status" value="1"/>
</dbReference>
<dbReference type="Gene3D" id="1.10.275.10">
    <property type="entry name" value="Fumarase/aspartase (N-terminal domain)"/>
    <property type="match status" value="1"/>
</dbReference>
<protein>
    <recommendedName>
        <fullName evidence="2">fumarate hydratase</fullName>
        <ecNumber evidence="2">4.2.1.2</ecNumber>
    </recommendedName>
</protein>